<reference evidence="2 3" key="1">
    <citation type="journal article" date="2013" name="Genome Announc.">
        <title>Genome Sequences of 28 Bordetella pertussis U.S. Outbreak Strains Dating from 2010 to 2012.</title>
        <authorList>
            <person name="Harvill E.T."/>
            <person name="Goodfield L.L."/>
            <person name="Ivanov Y."/>
            <person name="Meyer J.A."/>
            <person name="Newth C."/>
            <person name="Cassiday P."/>
            <person name="Tondella M.L."/>
            <person name="Liao P."/>
            <person name="Zimmerman J."/>
            <person name="Meert K."/>
            <person name="Wessel D."/>
            <person name="Berger J."/>
            <person name="Dean J.M."/>
            <person name="Holubkov R."/>
            <person name="Burr J."/>
            <person name="Liu T."/>
            <person name="Brinkac L."/>
            <person name="Kim M."/>
            <person name="Losada L."/>
        </authorList>
    </citation>
    <scope>NUCLEOTIDE SEQUENCE [LARGE SCALE GENOMIC DNA]</scope>
    <source>
        <strain evidence="2 3">CHLA-26</strain>
    </source>
</reference>
<comment type="caution">
    <text evidence="2">The sequence shown here is derived from an EMBL/GenBank/DDBJ whole genome shotgun (WGS) entry which is preliminary data.</text>
</comment>
<evidence type="ECO:0000313" key="3">
    <source>
        <dbReference type="Proteomes" id="UP000018679"/>
    </source>
</evidence>
<evidence type="ECO:0000256" key="1">
    <source>
        <dbReference type="SAM" id="MobiDB-lite"/>
    </source>
</evidence>
<feature type="compositionally biased region" description="Gly residues" evidence="1">
    <location>
        <begin position="48"/>
        <end position="63"/>
    </location>
</feature>
<feature type="compositionally biased region" description="Basic residues" evidence="1">
    <location>
        <begin position="11"/>
        <end position="28"/>
    </location>
</feature>
<sequence>MPPGPRGSGPRARRRPAPRPPAARRPRRAAPNAADAARGAAGCRSGKDGTGTRAGRGGFGPGGARIIMLYHNNQCGAPWRGRLRGTPLADF</sequence>
<evidence type="ECO:0000313" key="2">
    <source>
        <dbReference type="EMBL" id="ETH32144.1"/>
    </source>
</evidence>
<organism evidence="2 3">
    <name type="scientific">Bordetella pertussis CHLA-26</name>
    <dbReference type="NCBI Taxonomy" id="1331284"/>
    <lineage>
        <taxon>Bacteria</taxon>
        <taxon>Pseudomonadati</taxon>
        <taxon>Pseudomonadota</taxon>
        <taxon>Betaproteobacteria</taxon>
        <taxon>Burkholderiales</taxon>
        <taxon>Alcaligenaceae</taxon>
        <taxon>Bordetella</taxon>
    </lineage>
</organism>
<feature type="compositionally biased region" description="Low complexity" evidence="1">
    <location>
        <begin position="29"/>
        <end position="44"/>
    </location>
</feature>
<gene>
    <name evidence="2" type="ORF">L566_0411</name>
</gene>
<dbReference type="Proteomes" id="UP000018679">
    <property type="component" value="Unassembled WGS sequence"/>
</dbReference>
<dbReference type="EMBL" id="AXSB02000007">
    <property type="protein sequence ID" value="ETH32144.1"/>
    <property type="molecule type" value="Genomic_DNA"/>
</dbReference>
<protein>
    <submittedName>
        <fullName evidence="2">Uncharacterized protein</fullName>
    </submittedName>
</protein>
<feature type="region of interest" description="Disordered" evidence="1">
    <location>
        <begin position="1"/>
        <end position="63"/>
    </location>
</feature>
<proteinExistence type="predicted"/>
<dbReference type="AlphaFoldDB" id="A0AAI9NG12"/>
<accession>A0AAI9NG12</accession>
<name>A0AAI9NG12_BORPT</name>